<dbReference type="GO" id="GO:0016887">
    <property type="term" value="F:ATP hydrolysis activity"/>
    <property type="evidence" value="ECO:0007669"/>
    <property type="project" value="InterPro"/>
</dbReference>
<dbReference type="InterPro" id="IPR017871">
    <property type="entry name" value="ABC_transporter-like_CS"/>
</dbReference>
<keyword evidence="2 8" id="KW-0812">Transmembrane</keyword>
<feature type="transmembrane region" description="Helical" evidence="8">
    <location>
        <begin position="669"/>
        <end position="689"/>
    </location>
</feature>
<feature type="domain" description="ABC transmembrane type-2" evidence="10">
    <location>
        <begin position="497"/>
        <end position="725"/>
    </location>
</feature>
<dbReference type="InterPro" id="IPR003439">
    <property type="entry name" value="ABC_transporter-like_ATP-bd"/>
</dbReference>
<evidence type="ECO:0000256" key="4">
    <source>
        <dbReference type="ARBA" id="ARBA00022840"/>
    </source>
</evidence>
<dbReference type="GO" id="GO:0016020">
    <property type="term" value="C:membrane"/>
    <property type="evidence" value="ECO:0007669"/>
    <property type="project" value="UniProtKB-SubCell"/>
</dbReference>
<dbReference type="PROSITE" id="PS00211">
    <property type="entry name" value="ABC_TRANSPORTER_1"/>
    <property type="match status" value="1"/>
</dbReference>
<evidence type="ECO:0000259" key="9">
    <source>
        <dbReference type="PROSITE" id="PS50893"/>
    </source>
</evidence>
<comment type="subcellular location">
    <subcellularLocation>
        <location evidence="1">Membrane</location>
        <topology evidence="1">Multi-pass membrane protein</topology>
    </subcellularLocation>
</comment>
<evidence type="ECO:0000256" key="7">
    <source>
        <dbReference type="SAM" id="MobiDB-lite"/>
    </source>
</evidence>
<evidence type="ECO:0000256" key="8">
    <source>
        <dbReference type="SAM" id="Phobius"/>
    </source>
</evidence>
<sequence>MMSNKPEDVKKDDCAVYVRHAWKAYRKPHYLFTDLEMTMMKGTIYALLGASGCGKTTLLSCIVGIKRLNYGEIWVLGGKPGSRGSGVPGSRIGYMPQELALYDDFSIKETMLYFGWIFGLKTKEIKETTDFLVQLLDLPTAKRLVRNLSGGQQRRVSLAVAVMHAPDLLILDEPTVGVDPILRANIWSYMVQDVKKRNTSIIITTHYIEEATQAHRIGFMRDGQLIAEDSPAQLLSAYGCRHLEDVFLKLAREQQTVEATPKDKHIEKKASSKGVSEGQGSKDKDYGCCGNFLYDVRHFTNPRSFKAIMFRNLLRLVRNFQALLFIFLLPVIQVVLFCYCIGNEPRDLPLAIANNEVEYVSPTETHCTHKLVCSVKNNITHIDEAESLSCRYLEYLETSDSVNLGYYSNVDSCRGAVENGDAWACLHFEENFTQALTFRMHHAIRGQNITDILLEAILEGITLEDTDIKVWLDQSDQQIAYVLHRELQESFKNFTLGMLKDCYVHPNVAKPVVGFQSPPIYGTDRPSFMDFAAPGALLIIVFFLAVAVTSSVLITEKQEGLLDRSYVAGIGPAEILVCHVLTQFIIMLGQTVLVLIVMFAIFQLKCIGNLALVVALTLLQGLCGMSFGFLISAVCTQERDAAQLALGSFYPTLMISGVLWPIEALPWGLRYFALLMPLTLATTAMRSIMLRGWGFGWSDVYLGFIATCAWIMTFLIMTLLFLRLKNK</sequence>
<dbReference type="EMBL" id="CAKOFQ010007604">
    <property type="protein sequence ID" value="CAH2004697.1"/>
    <property type="molecule type" value="Genomic_DNA"/>
</dbReference>
<feature type="transmembrane region" description="Helical" evidence="8">
    <location>
        <begin position="320"/>
        <end position="342"/>
    </location>
</feature>
<feature type="compositionally biased region" description="Basic and acidic residues" evidence="7">
    <location>
        <begin position="260"/>
        <end position="270"/>
    </location>
</feature>
<keyword evidence="3" id="KW-0547">Nucleotide-binding</keyword>
<dbReference type="Pfam" id="PF12698">
    <property type="entry name" value="ABC2_membrane_3"/>
    <property type="match status" value="1"/>
</dbReference>
<evidence type="ECO:0000313" key="12">
    <source>
        <dbReference type="Proteomes" id="UP001152888"/>
    </source>
</evidence>
<accession>A0A9P0PZD5</accession>
<feature type="region of interest" description="Disordered" evidence="7">
    <location>
        <begin position="259"/>
        <end position="282"/>
    </location>
</feature>
<dbReference type="SUPFAM" id="SSF52540">
    <property type="entry name" value="P-loop containing nucleoside triphosphate hydrolases"/>
    <property type="match status" value="1"/>
</dbReference>
<evidence type="ECO:0000259" key="10">
    <source>
        <dbReference type="PROSITE" id="PS51012"/>
    </source>
</evidence>
<evidence type="ECO:0000313" key="11">
    <source>
        <dbReference type="EMBL" id="CAH2004697.1"/>
    </source>
</evidence>
<name>A0A9P0PZD5_ACAOB</name>
<protein>
    <submittedName>
        <fullName evidence="11">Uncharacterized protein</fullName>
    </submittedName>
</protein>
<dbReference type="Proteomes" id="UP001152888">
    <property type="component" value="Unassembled WGS sequence"/>
</dbReference>
<feature type="transmembrane region" description="Helical" evidence="8">
    <location>
        <begin position="574"/>
        <end position="602"/>
    </location>
</feature>
<dbReference type="Pfam" id="PF00005">
    <property type="entry name" value="ABC_tran"/>
    <property type="match status" value="1"/>
</dbReference>
<evidence type="ECO:0000256" key="5">
    <source>
        <dbReference type="ARBA" id="ARBA00022989"/>
    </source>
</evidence>
<dbReference type="PANTHER" id="PTHR43038">
    <property type="entry name" value="ATP-BINDING CASSETTE, SUB-FAMILY H, MEMBER 1"/>
    <property type="match status" value="1"/>
</dbReference>
<keyword evidence="5 8" id="KW-1133">Transmembrane helix</keyword>
<comment type="caution">
    <text evidence="11">The sequence shown here is derived from an EMBL/GenBank/DDBJ whole genome shotgun (WGS) entry which is preliminary data.</text>
</comment>
<evidence type="ECO:0000256" key="6">
    <source>
        <dbReference type="ARBA" id="ARBA00023136"/>
    </source>
</evidence>
<reference evidence="11" key="1">
    <citation type="submission" date="2022-03" db="EMBL/GenBank/DDBJ databases">
        <authorList>
            <person name="Sayadi A."/>
        </authorList>
    </citation>
    <scope>NUCLEOTIDE SEQUENCE</scope>
</reference>
<keyword evidence="6 8" id="KW-0472">Membrane</keyword>
<evidence type="ECO:0000256" key="1">
    <source>
        <dbReference type="ARBA" id="ARBA00004141"/>
    </source>
</evidence>
<evidence type="ECO:0000256" key="3">
    <source>
        <dbReference type="ARBA" id="ARBA00022741"/>
    </source>
</evidence>
<dbReference type="GO" id="GO:0140359">
    <property type="term" value="F:ABC-type transporter activity"/>
    <property type="evidence" value="ECO:0007669"/>
    <property type="project" value="InterPro"/>
</dbReference>
<evidence type="ECO:0000256" key="2">
    <source>
        <dbReference type="ARBA" id="ARBA00022692"/>
    </source>
</evidence>
<keyword evidence="4" id="KW-0067">ATP-binding</keyword>
<feature type="domain" description="ABC transporter" evidence="9">
    <location>
        <begin position="16"/>
        <end position="247"/>
    </location>
</feature>
<dbReference type="GO" id="GO:0005524">
    <property type="term" value="F:ATP binding"/>
    <property type="evidence" value="ECO:0007669"/>
    <property type="project" value="UniProtKB-KW"/>
</dbReference>
<dbReference type="OrthoDB" id="10255969at2759"/>
<feature type="transmembrane region" description="Helical" evidence="8">
    <location>
        <begin position="531"/>
        <end position="554"/>
    </location>
</feature>
<dbReference type="Gene3D" id="3.40.50.300">
    <property type="entry name" value="P-loop containing nucleotide triphosphate hydrolases"/>
    <property type="match status" value="1"/>
</dbReference>
<dbReference type="InterPro" id="IPR027417">
    <property type="entry name" value="P-loop_NTPase"/>
</dbReference>
<feature type="transmembrane region" description="Helical" evidence="8">
    <location>
        <begin position="643"/>
        <end position="662"/>
    </location>
</feature>
<keyword evidence="12" id="KW-1185">Reference proteome</keyword>
<dbReference type="AlphaFoldDB" id="A0A9P0PZD5"/>
<dbReference type="PROSITE" id="PS51012">
    <property type="entry name" value="ABC_TM2"/>
    <property type="match status" value="1"/>
</dbReference>
<dbReference type="InterPro" id="IPR047817">
    <property type="entry name" value="ABC2_TM_bact-type"/>
</dbReference>
<dbReference type="SMART" id="SM00382">
    <property type="entry name" value="AAA"/>
    <property type="match status" value="1"/>
</dbReference>
<dbReference type="InterPro" id="IPR003593">
    <property type="entry name" value="AAA+_ATPase"/>
</dbReference>
<feature type="transmembrane region" description="Helical" evidence="8">
    <location>
        <begin position="609"/>
        <end position="631"/>
    </location>
</feature>
<proteinExistence type="predicted"/>
<organism evidence="11 12">
    <name type="scientific">Acanthoscelides obtectus</name>
    <name type="common">Bean weevil</name>
    <name type="synonym">Bruchus obtectus</name>
    <dbReference type="NCBI Taxonomy" id="200917"/>
    <lineage>
        <taxon>Eukaryota</taxon>
        <taxon>Metazoa</taxon>
        <taxon>Ecdysozoa</taxon>
        <taxon>Arthropoda</taxon>
        <taxon>Hexapoda</taxon>
        <taxon>Insecta</taxon>
        <taxon>Pterygota</taxon>
        <taxon>Neoptera</taxon>
        <taxon>Endopterygota</taxon>
        <taxon>Coleoptera</taxon>
        <taxon>Polyphaga</taxon>
        <taxon>Cucujiformia</taxon>
        <taxon>Chrysomeloidea</taxon>
        <taxon>Chrysomelidae</taxon>
        <taxon>Bruchinae</taxon>
        <taxon>Bruchini</taxon>
        <taxon>Acanthoscelides</taxon>
    </lineage>
</organism>
<dbReference type="PROSITE" id="PS50893">
    <property type="entry name" value="ABC_TRANSPORTER_2"/>
    <property type="match status" value="1"/>
</dbReference>
<dbReference type="InterPro" id="IPR013525">
    <property type="entry name" value="ABC2_TM"/>
</dbReference>
<feature type="transmembrane region" description="Helical" evidence="8">
    <location>
        <begin position="701"/>
        <end position="722"/>
    </location>
</feature>
<dbReference type="PANTHER" id="PTHR43038:SF3">
    <property type="entry name" value="ABC TRANSPORTER G FAMILY MEMBER 20 ISOFORM X1"/>
    <property type="match status" value="1"/>
</dbReference>
<gene>
    <name evidence="11" type="ORF">ACAOBT_LOCUS28145</name>
</gene>